<dbReference type="InterPro" id="IPR015395">
    <property type="entry name" value="C-myb_C"/>
</dbReference>
<dbReference type="AlphaFoldDB" id="A0AAJ7X0G9"/>
<dbReference type="InterPro" id="IPR001005">
    <property type="entry name" value="SANT/Myb"/>
</dbReference>
<feature type="domain" description="Myb-like" evidence="9">
    <location>
        <begin position="119"/>
        <end position="170"/>
    </location>
</feature>
<dbReference type="SUPFAM" id="SSF46689">
    <property type="entry name" value="Homeodomain-like"/>
    <property type="match status" value="2"/>
</dbReference>
<accession>A0AAJ7X0G9</accession>
<sequence>MSRRSRNRCVSAAGTEWRLSGVGADSSVEDLERQGRRPLTCSSDEDDEEVEVRDHDYETSLQKESGKRPGSKARWSREEDDLLKRLVEKHGNGDWKFIANFFTNRSDVQCLHRWQKVLNPELIKGPWTKEEDHKVIELVQKYGPKRWSLIAKHLKGRVGKQCRERWHNHLNPEVKKSSWTEEEDRVIFEAHKRLGNRWAEIAKLLPGRTDNAIKNHWNSTMRRKVEQEGYLQNSPDPGFQLPAALYQTTCSGPMPPYRDTVPHRSNCPTSATFQYYPYPETEEMAAQRHNYQVSVRFNMTGQGMNFQNCYGEEEDPDREQRIKELTMLLMSTENEVRGKQNFTMEYGGGWGSALLSDHVILSDGSLAGPLGGPEEPLAAFTHSQGPACSLATNTSPPQAEGALTPPSYLCLDGQSNFGISETGYNVHVPPAYHGMDTEPSCLGDLHTLEFLEGLDRGHADGDAAAAAARLMVVKVEACDSACSFAGDEVPGGKTDGTPAVAPPGLLRRARKRLKNGLLEDLCSSEFTPKGTPTKSMPFSPSQFLNTLMPLDLPLLTDSPTLTSTPVCELKAAATTPTTARDHASRVQKENNGFRTPRKWVVEAIPRTPTPFKNALAAQERKYGPLKILPQTTSQLSEDLTDVVKVEVEHGSDSEGHFLPVHIKREADSPSQSARRSLSLDVWERCSPEPSQTLLPDAEGVALSGVLTKGLLVPGVEAERREDRSAGSVQRWRQIPAVLRTRTEGHTPSPVSAASWEVTPLGKTAEEHAAVTEQARKYMSSLVPRSLYL</sequence>
<gene>
    <name evidence="12" type="primary">MYB</name>
</gene>
<dbReference type="InterPro" id="IPR050560">
    <property type="entry name" value="MYB_TF"/>
</dbReference>
<keyword evidence="3" id="KW-0805">Transcription regulation</keyword>
<dbReference type="InterPro" id="IPR009057">
    <property type="entry name" value="Homeodomain-like_sf"/>
</dbReference>
<dbReference type="InterPro" id="IPR012642">
    <property type="entry name" value="Tscrpt_reg_Wos2-domain"/>
</dbReference>
<keyword evidence="6" id="KW-0804">Transcription</keyword>
<organism evidence="11 12">
    <name type="scientific">Petromyzon marinus</name>
    <name type="common">Sea lamprey</name>
    <dbReference type="NCBI Taxonomy" id="7757"/>
    <lineage>
        <taxon>Eukaryota</taxon>
        <taxon>Metazoa</taxon>
        <taxon>Chordata</taxon>
        <taxon>Craniata</taxon>
        <taxon>Vertebrata</taxon>
        <taxon>Cyclostomata</taxon>
        <taxon>Hyperoartia</taxon>
        <taxon>Petromyzontiformes</taxon>
        <taxon>Petromyzontidae</taxon>
        <taxon>Petromyzon</taxon>
    </lineage>
</organism>
<evidence type="ECO:0000313" key="12">
    <source>
        <dbReference type="RefSeq" id="XP_032815468.1"/>
    </source>
</evidence>
<evidence type="ECO:0000256" key="3">
    <source>
        <dbReference type="ARBA" id="ARBA00023015"/>
    </source>
</evidence>
<feature type="domain" description="Myb-like" evidence="9">
    <location>
        <begin position="67"/>
        <end position="118"/>
    </location>
</feature>
<comment type="subcellular location">
    <subcellularLocation>
        <location evidence="1">Nucleus</location>
    </subcellularLocation>
</comment>
<dbReference type="CDD" id="cd00167">
    <property type="entry name" value="SANT"/>
    <property type="match status" value="3"/>
</dbReference>
<name>A0AAJ7X0G9_PETMA</name>
<feature type="domain" description="HTH myb-type" evidence="10">
    <location>
        <begin position="72"/>
        <end position="118"/>
    </location>
</feature>
<keyword evidence="7" id="KW-0539">Nucleus</keyword>
<dbReference type="GO" id="GO:0005634">
    <property type="term" value="C:nucleus"/>
    <property type="evidence" value="ECO:0007669"/>
    <property type="project" value="UniProtKB-SubCell"/>
</dbReference>
<protein>
    <submittedName>
        <fullName evidence="12">Transcriptional activator Myb isoform X1</fullName>
    </submittedName>
</protein>
<dbReference type="PROSITE" id="PS50090">
    <property type="entry name" value="MYB_LIKE"/>
    <property type="match status" value="3"/>
</dbReference>
<dbReference type="GO" id="GO:0000981">
    <property type="term" value="F:DNA-binding transcription factor activity, RNA polymerase II-specific"/>
    <property type="evidence" value="ECO:0007669"/>
    <property type="project" value="TreeGrafter"/>
</dbReference>
<evidence type="ECO:0000256" key="7">
    <source>
        <dbReference type="ARBA" id="ARBA00023242"/>
    </source>
</evidence>
<dbReference type="Pfam" id="PF00249">
    <property type="entry name" value="Myb_DNA-binding"/>
    <property type="match status" value="1"/>
</dbReference>
<reference evidence="12" key="1">
    <citation type="submission" date="2025-08" db="UniProtKB">
        <authorList>
            <consortium name="RefSeq"/>
        </authorList>
    </citation>
    <scope>IDENTIFICATION</scope>
    <source>
        <tissue evidence="12">Sperm</tissue>
    </source>
</reference>
<dbReference type="FunFam" id="1.10.10.60:FF:000042">
    <property type="entry name" value="Transcriptional activator Myb isoform A"/>
    <property type="match status" value="1"/>
</dbReference>
<feature type="domain" description="Myb-like" evidence="9">
    <location>
        <begin position="171"/>
        <end position="221"/>
    </location>
</feature>
<keyword evidence="2" id="KW-0677">Repeat</keyword>
<feature type="domain" description="HTH myb-type" evidence="10">
    <location>
        <begin position="175"/>
        <end position="225"/>
    </location>
</feature>
<keyword evidence="11" id="KW-1185">Reference proteome</keyword>
<feature type="region of interest" description="Disordered" evidence="8">
    <location>
        <begin position="24"/>
        <end position="74"/>
    </location>
</feature>
<evidence type="ECO:0000256" key="2">
    <source>
        <dbReference type="ARBA" id="ARBA00022737"/>
    </source>
</evidence>
<dbReference type="SMART" id="SM00717">
    <property type="entry name" value="SANT"/>
    <property type="match status" value="3"/>
</dbReference>
<dbReference type="PROSITE" id="PS51294">
    <property type="entry name" value="HTH_MYB"/>
    <property type="match status" value="3"/>
</dbReference>
<evidence type="ECO:0000256" key="8">
    <source>
        <dbReference type="SAM" id="MobiDB-lite"/>
    </source>
</evidence>
<dbReference type="KEGG" id="pmrn:116945241"/>
<dbReference type="InterPro" id="IPR017930">
    <property type="entry name" value="Myb_dom"/>
</dbReference>
<dbReference type="PANTHER" id="PTHR45614:SF25">
    <property type="entry name" value="MYB PROTEIN"/>
    <property type="match status" value="1"/>
</dbReference>
<dbReference type="RefSeq" id="XP_032815468.1">
    <property type="nucleotide sequence ID" value="XM_032959577.1"/>
</dbReference>
<dbReference type="Gene3D" id="1.10.10.60">
    <property type="entry name" value="Homeodomain-like"/>
    <property type="match status" value="3"/>
</dbReference>
<dbReference type="FunFam" id="1.10.10.60:FF:000010">
    <property type="entry name" value="Transcriptional activator Myb isoform A"/>
    <property type="match status" value="1"/>
</dbReference>
<evidence type="ECO:0000256" key="1">
    <source>
        <dbReference type="ARBA" id="ARBA00004123"/>
    </source>
</evidence>
<dbReference type="CTD" id="4602"/>
<dbReference type="Proteomes" id="UP001318040">
    <property type="component" value="Chromosome 23"/>
</dbReference>
<keyword evidence="5" id="KW-0010">Activator</keyword>
<feature type="domain" description="HTH myb-type" evidence="10">
    <location>
        <begin position="119"/>
        <end position="174"/>
    </location>
</feature>
<evidence type="ECO:0000313" key="11">
    <source>
        <dbReference type="Proteomes" id="UP001318040"/>
    </source>
</evidence>
<evidence type="ECO:0000259" key="9">
    <source>
        <dbReference type="PROSITE" id="PS50090"/>
    </source>
</evidence>
<dbReference type="Pfam" id="PF13921">
    <property type="entry name" value="Myb_DNA-bind_6"/>
    <property type="match status" value="1"/>
</dbReference>
<keyword evidence="4" id="KW-0238">DNA-binding</keyword>
<evidence type="ECO:0000256" key="4">
    <source>
        <dbReference type="ARBA" id="ARBA00023125"/>
    </source>
</evidence>
<dbReference type="FunFam" id="1.10.10.60:FF:000016">
    <property type="entry name" value="Transcriptional activator Myb isoform A"/>
    <property type="match status" value="1"/>
</dbReference>
<evidence type="ECO:0000259" key="10">
    <source>
        <dbReference type="PROSITE" id="PS51294"/>
    </source>
</evidence>
<dbReference type="GO" id="GO:0000978">
    <property type="term" value="F:RNA polymerase II cis-regulatory region sequence-specific DNA binding"/>
    <property type="evidence" value="ECO:0007669"/>
    <property type="project" value="TreeGrafter"/>
</dbReference>
<proteinExistence type="predicted"/>
<dbReference type="PANTHER" id="PTHR45614">
    <property type="entry name" value="MYB PROTEIN-RELATED"/>
    <property type="match status" value="1"/>
</dbReference>
<dbReference type="Pfam" id="PF09316">
    <property type="entry name" value="Cmyb_C"/>
    <property type="match status" value="1"/>
</dbReference>
<evidence type="ECO:0000256" key="5">
    <source>
        <dbReference type="ARBA" id="ARBA00023159"/>
    </source>
</evidence>
<evidence type="ECO:0000256" key="6">
    <source>
        <dbReference type="ARBA" id="ARBA00023163"/>
    </source>
</evidence>
<dbReference type="Pfam" id="PF07988">
    <property type="entry name" value="LMSTEN"/>
    <property type="match status" value="1"/>
</dbReference>